<feature type="domain" description="Cytosol aminopeptidase" evidence="6">
    <location>
        <begin position="305"/>
        <end position="312"/>
    </location>
</feature>
<dbReference type="PANTHER" id="PTHR11963:SF20">
    <property type="entry name" value="PEPTIDASE B"/>
    <property type="match status" value="1"/>
</dbReference>
<dbReference type="OrthoDB" id="9809354at2"/>
<dbReference type="CDD" id="cd00433">
    <property type="entry name" value="Peptidase_M17"/>
    <property type="match status" value="1"/>
</dbReference>
<dbReference type="GO" id="GO:0006508">
    <property type="term" value="P:proteolysis"/>
    <property type="evidence" value="ECO:0007669"/>
    <property type="project" value="UniProtKB-KW"/>
</dbReference>
<name>A0A841KFG4_9GAMM</name>
<keyword evidence="3" id="KW-0645">Protease</keyword>
<dbReference type="Proteomes" id="UP000560000">
    <property type="component" value="Unassembled WGS sequence"/>
</dbReference>
<evidence type="ECO:0000256" key="4">
    <source>
        <dbReference type="ARBA" id="ARBA00022801"/>
    </source>
</evidence>
<dbReference type="EC" id="3.4.11.1" evidence="7"/>
<keyword evidence="5" id="KW-0464">Manganese</keyword>
<dbReference type="GO" id="GO:0030145">
    <property type="term" value="F:manganese ion binding"/>
    <property type="evidence" value="ECO:0007669"/>
    <property type="project" value="InterPro"/>
</dbReference>
<evidence type="ECO:0000313" key="7">
    <source>
        <dbReference type="EMBL" id="MBB6184373.1"/>
    </source>
</evidence>
<accession>A0A841KFG4</accession>
<evidence type="ECO:0000256" key="3">
    <source>
        <dbReference type="ARBA" id="ARBA00022670"/>
    </source>
</evidence>
<organism evidence="7 8">
    <name type="scientific">Oleiagrimonas soli</name>
    <dbReference type="NCBI Taxonomy" id="1543381"/>
    <lineage>
        <taxon>Bacteria</taxon>
        <taxon>Pseudomonadati</taxon>
        <taxon>Pseudomonadota</taxon>
        <taxon>Gammaproteobacteria</taxon>
        <taxon>Lysobacterales</taxon>
        <taxon>Rhodanobacteraceae</taxon>
        <taxon>Oleiagrimonas</taxon>
    </lineage>
</organism>
<proteinExistence type="inferred from homology"/>
<keyword evidence="2 7" id="KW-0031">Aminopeptidase</keyword>
<dbReference type="InterPro" id="IPR048816">
    <property type="entry name" value="Peptidase_M17_N_1"/>
</dbReference>
<dbReference type="RefSeq" id="WP_052394599.1">
    <property type="nucleotide sequence ID" value="NZ_JACHET010000001.1"/>
</dbReference>
<dbReference type="InterPro" id="IPR011356">
    <property type="entry name" value="Leucine_aapep/pepB"/>
</dbReference>
<evidence type="ECO:0000256" key="5">
    <source>
        <dbReference type="ARBA" id="ARBA00023211"/>
    </source>
</evidence>
<dbReference type="Gene3D" id="3.40.630.10">
    <property type="entry name" value="Zn peptidases"/>
    <property type="match status" value="1"/>
</dbReference>
<dbReference type="SUPFAM" id="SSF53187">
    <property type="entry name" value="Zn-dependent exopeptidases"/>
    <property type="match status" value="1"/>
</dbReference>
<dbReference type="PROSITE" id="PS00631">
    <property type="entry name" value="CYTOSOL_AP"/>
    <property type="match status" value="1"/>
</dbReference>
<dbReference type="Gene3D" id="3.40.220.10">
    <property type="entry name" value="Leucine Aminopeptidase, subunit E, domain 1"/>
    <property type="match status" value="1"/>
</dbReference>
<sequence length="473" mass="51308">MSGLIEYRGKGAVTPIEAVDRKHIAACRRRLGAAARRWLDASGFEPARGNVALIPDDKQGLARVLVGVDAQQPLTALAGLPQQLPAGRYRLAEESVALDPQLAALGWALGAYRFDRYRKQAPVPAQLVVSRAELSALKPQIEAVGMVRDLVNTPTEDMGPADIAQTIKDLARAHRARVKEWVGDALLKDNFPTIHAVGRASHRPPRLVEMTWGKATDPKLVLVGKGVCFDTGGLDLKPSSGMRWMKKDMGGSAHAIALASLVMHAKLPVRLTLLIPTVENAVSGNALRPGDVVRTRAGHTVEIDNTDAEGRLILCDALAYAGEQEPDLIVDFATLTGAARVALGPDLPALFANRESLASGVLEAAEAVHDPMWRLPLWRPYHAMLGSYLADFANAGSSRHAGAITAALYLERFVPEATPWMHVDVYAWNDSPRPGRPRGGEAQSLRAFFAFLQKRYGLRRSGAGTRRRKRKTD</sequence>
<evidence type="ECO:0000256" key="2">
    <source>
        <dbReference type="ARBA" id="ARBA00022438"/>
    </source>
</evidence>
<dbReference type="GO" id="GO:0005737">
    <property type="term" value="C:cytoplasm"/>
    <property type="evidence" value="ECO:0007669"/>
    <property type="project" value="InterPro"/>
</dbReference>
<protein>
    <submittedName>
        <fullName evidence="7">Leucyl aminopeptidase</fullName>
        <ecNumber evidence="7">3.4.11.1</ecNumber>
    </submittedName>
</protein>
<dbReference type="AlphaFoldDB" id="A0A841KFG4"/>
<dbReference type="Pfam" id="PF00883">
    <property type="entry name" value="Peptidase_M17"/>
    <property type="match status" value="1"/>
</dbReference>
<dbReference type="Pfam" id="PF21337">
    <property type="entry name" value="Peptidase_M17_N_1"/>
    <property type="match status" value="1"/>
</dbReference>
<keyword evidence="4 7" id="KW-0378">Hydrolase</keyword>
<reference evidence="7 8" key="1">
    <citation type="submission" date="2020-08" db="EMBL/GenBank/DDBJ databases">
        <title>Genomic Encyclopedia of Type Strains, Phase IV (KMG-IV): sequencing the most valuable type-strain genomes for metagenomic binning, comparative biology and taxonomic classification.</title>
        <authorList>
            <person name="Goeker M."/>
        </authorList>
    </citation>
    <scope>NUCLEOTIDE SEQUENCE [LARGE SCALE GENOMIC DNA]</scope>
    <source>
        <strain evidence="7 8">DSM 107085</strain>
    </source>
</reference>
<dbReference type="PRINTS" id="PR00481">
    <property type="entry name" value="LAMNOPPTDASE"/>
</dbReference>
<dbReference type="InterPro" id="IPR043472">
    <property type="entry name" value="Macro_dom-like"/>
</dbReference>
<comment type="similarity">
    <text evidence="1">Belongs to the peptidase M17 family.</text>
</comment>
<gene>
    <name evidence="7" type="ORF">HNQ86_001718</name>
</gene>
<evidence type="ECO:0000256" key="1">
    <source>
        <dbReference type="ARBA" id="ARBA00009528"/>
    </source>
</evidence>
<evidence type="ECO:0000259" key="6">
    <source>
        <dbReference type="PROSITE" id="PS00631"/>
    </source>
</evidence>
<dbReference type="PANTHER" id="PTHR11963">
    <property type="entry name" value="LEUCINE AMINOPEPTIDASE-RELATED"/>
    <property type="match status" value="1"/>
</dbReference>
<dbReference type="EMBL" id="JACHET010000001">
    <property type="protein sequence ID" value="MBB6184373.1"/>
    <property type="molecule type" value="Genomic_DNA"/>
</dbReference>
<evidence type="ECO:0000313" key="8">
    <source>
        <dbReference type="Proteomes" id="UP000560000"/>
    </source>
</evidence>
<dbReference type="GO" id="GO:0070006">
    <property type="term" value="F:metalloaminopeptidase activity"/>
    <property type="evidence" value="ECO:0007669"/>
    <property type="project" value="InterPro"/>
</dbReference>
<dbReference type="InterPro" id="IPR000819">
    <property type="entry name" value="Peptidase_M17_C"/>
</dbReference>
<comment type="caution">
    <text evidence="7">The sequence shown here is derived from an EMBL/GenBank/DDBJ whole genome shotgun (WGS) entry which is preliminary data.</text>
</comment>